<gene>
    <name evidence="1" type="ORF">Lwor_2519</name>
</gene>
<proteinExistence type="predicted"/>
<dbReference type="STRING" id="45076.Lwor_2519"/>
<comment type="caution">
    <text evidence="1">The sequence shown here is derived from an EMBL/GenBank/DDBJ whole genome shotgun (WGS) entry which is preliminary data.</text>
</comment>
<dbReference type="RefSeq" id="WP_083501636.1">
    <property type="nucleotide sequence ID" value="NZ_CBCRUR010000017.1"/>
</dbReference>
<dbReference type="AlphaFoldDB" id="A0A0W1A3K7"/>
<dbReference type="PANTHER" id="PTHR39327">
    <property type="match status" value="1"/>
</dbReference>
<dbReference type="Pfam" id="PF06035">
    <property type="entry name" value="Peptidase_C93"/>
    <property type="match status" value="1"/>
</dbReference>
<dbReference type="EMBL" id="LNZC01000031">
    <property type="protein sequence ID" value="KTD75953.1"/>
    <property type="molecule type" value="Genomic_DNA"/>
</dbReference>
<organism evidence="1 2">
    <name type="scientific">Legionella worsleiensis</name>
    <dbReference type="NCBI Taxonomy" id="45076"/>
    <lineage>
        <taxon>Bacteria</taxon>
        <taxon>Pseudomonadati</taxon>
        <taxon>Pseudomonadota</taxon>
        <taxon>Gammaproteobacteria</taxon>
        <taxon>Legionellales</taxon>
        <taxon>Legionellaceae</taxon>
        <taxon>Legionella</taxon>
    </lineage>
</organism>
<dbReference type="Proteomes" id="UP000054662">
    <property type="component" value="Unassembled WGS sequence"/>
</dbReference>
<dbReference type="PANTHER" id="PTHR39327:SF1">
    <property type="entry name" value="BLR5470 PROTEIN"/>
    <property type="match status" value="1"/>
</dbReference>
<reference evidence="1 2" key="1">
    <citation type="submission" date="2015-11" db="EMBL/GenBank/DDBJ databases">
        <title>Genomic analysis of 38 Legionella species identifies large and diverse effector repertoires.</title>
        <authorList>
            <person name="Burstein D."/>
            <person name="Amaro F."/>
            <person name="Zusman T."/>
            <person name="Lifshitz Z."/>
            <person name="Cohen O."/>
            <person name="Gilbert J.A."/>
            <person name="Pupko T."/>
            <person name="Shuman H.A."/>
            <person name="Segal G."/>
        </authorList>
    </citation>
    <scope>NUCLEOTIDE SEQUENCE [LARGE SCALE GENOMIC DNA]</scope>
    <source>
        <strain evidence="1 2">ATCC 49508</strain>
    </source>
</reference>
<protein>
    <submittedName>
        <fullName evidence="1">Periplasmic protein</fullName>
    </submittedName>
</protein>
<dbReference type="PATRIC" id="fig|45076.6.peg.2767"/>
<accession>A0A0W1A3K7</accession>
<dbReference type="Gene3D" id="3.10.620.30">
    <property type="match status" value="1"/>
</dbReference>
<evidence type="ECO:0000313" key="2">
    <source>
        <dbReference type="Proteomes" id="UP000054662"/>
    </source>
</evidence>
<dbReference type="OrthoDB" id="5401788at2"/>
<name>A0A0W1A3K7_9GAMM</name>
<dbReference type="InterPro" id="IPR010319">
    <property type="entry name" value="Transglutaminase-like_Cys_pept"/>
</dbReference>
<evidence type="ECO:0000313" key="1">
    <source>
        <dbReference type="EMBL" id="KTD75953.1"/>
    </source>
</evidence>
<keyword evidence="2" id="KW-1185">Reference proteome</keyword>
<sequence length="229" mass="26327">MYKDYLLHSKTGHPKYNGLLGVITVMCLAFLNTINWDLHASAFISIKNIHQMEQKSQGDIKKRFKAWGNLLKTLETQSIDVKLDKVNSFFNQFNYESDMQSREEEDYWKSPVEFIIDGGGDCEDFAIIKYFTLIALGVPTERLRITYVTSSRLNQAHMVLSYYPTPEAEPLILDSLESKILPASKRNDLKPIYSFNGDGLWLAKQRGQSSFLGHSNGLGKWDELMKRMQ</sequence>